<reference evidence="1 3" key="2">
    <citation type="journal article" date="2018" name="Plant J.">
        <title>The Physcomitrella patens chromosome-scale assembly reveals moss genome structure and evolution.</title>
        <authorList>
            <person name="Lang D."/>
            <person name="Ullrich K.K."/>
            <person name="Murat F."/>
            <person name="Fuchs J."/>
            <person name="Jenkins J."/>
            <person name="Haas F.B."/>
            <person name="Piednoel M."/>
            <person name="Gundlach H."/>
            <person name="Van Bel M."/>
            <person name="Meyberg R."/>
            <person name="Vives C."/>
            <person name="Morata J."/>
            <person name="Symeonidi A."/>
            <person name="Hiss M."/>
            <person name="Muchero W."/>
            <person name="Kamisugi Y."/>
            <person name="Saleh O."/>
            <person name="Blanc G."/>
            <person name="Decker E.L."/>
            <person name="van Gessel N."/>
            <person name="Grimwood J."/>
            <person name="Hayes R.D."/>
            <person name="Graham S.W."/>
            <person name="Gunter L.E."/>
            <person name="McDaniel S.F."/>
            <person name="Hoernstein S.N.W."/>
            <person name="Larsson A."/>
            <person name="Li F.W."/>
            <person name="Perroud P.F."/>
            <person name="Phillips J."/>
            <person name="Ranjan P."/>
            <person name="Rokshar D.S."/>
            <person name="Rothfels C.J."/>
            <person name="Schneider L."/>
            <person name="Shu S."/>
            <person name="Stevenson D.W."/>
            <person name="Thummler F."/>
            <person name="Tillich M."/>
            <person name="Villarreal Aguilar J.C."/>
            <person name="Widiez T."/>
            <person name="Wong G.K."/>
            <person name="Wymore A."/>
            <person name="Zhang Y."/>
            <person name="Zimmer A.D."/>
            <person name="Quatrano R.S."/>
            <person name="Mayer K.F.X."/>
            <person name="Goodstein D."/>
            <person name="Casacuberta J.M."/>
            <person name="Vandepoele K."/>
            <person name="Reski R."/>
            <person name="Cuming A.C."/>
            <person name="Tuskan G.A."/>
            <person name="Maumus F."/>
            <person name="Salse J."/>
            <person name="Schmutz J."/>
            <person name="Rensing S.A."/>
        </authorList>
    </citation>
    <scope>NUCLEOTIDE SEQUENCE [LARGE SCALE GENOMIC DNA]</scope>
    <source>
        <strain evidence="2 3">cv. Gransden 2004</strain>
    </source>
</reference>
<accession>A0A2K1JEI3</accession>
<evidence type="ECO:0000313" key="3">
    <source>
        <dbReference type="Proteomes" id="UP000006727"/>
    </source>
</evidence>
<dbReference type="EnsemblPlants" id="Pp3c15_25570V3.1">
    <property type="protein sequence ID" value="PAC:32929052.CDS.1"/>
    <property type="gene ID" value="Pp3c15_25570"/>
</dbReference>
<dbReference type="AlphaFoldDB" id="A0A2K1JEI3"/>
<dbReference type="Gramene" id="Pp3c15_25570V3.1">
    <property type="protein sequence ID" value="PAC:32929052.CDS.1"/>
    <property type="gene ID" value="Pp3c15_25570"/>
</dbReference>
<dbReference type="Proteomes" id="UP000006727">
    <property type="component" value="Chromosome 15"/>
</dbReference>
<keyword evidence="3" id="KW-1185">Reference proteome</keyword>
<sequence length="108" mass="12395">MAKTDNIVAAGFCLWCFGGRQNQVLVWCFFHYFWVCPVMFYDPRSPARSSIRWEFFSFPLGRRCCLYSLLFQATDLYLDLGVLLLATASVRGSAIDWVLECPLIGCEC</sequence>
<reference evidence="1 3" key="1">
    <citation type="journal article" date="2008" name="Science">
        <title>The Physcomitrella genome reveals evolutionary insights into the conquest of land by plants.</title>
        <authorList>
            <person name="Rensing S."/>
            <person name="Lang D."/>
            <person name="Zimmer A."/>
            <person name="Terry A."/>
            <person name="Salamov A."/>
            <person name="Shapiro H."/>
            <person name="Nishiyama T."/>
            <person name="Perroud P.-F."/>
            <person name="Lindquist E."/>
            <person name="Kamisugi Y."/>
            <person name="Tanahashi T."/>
            <person name="Sakakibara K."/>
            <person name="Fujita T."/>
            <person name="Oishi K."/>
            <person name="Shin-I T."/>
            <person name="Kuroki Y."/>
            <person name="Toyoda A."/>
            <person name="Suzuki Y."/>
            <person name="Hashimoto A."/>
            <person name="Yamaguchi K."/>
            <person name="Sugano A."/>
            <person name="Kohara Y."/>
            <person name="Fujiyama A."/>
            <person name="Anterola A."/>
            <person name="Aoki S."/>
            <person name="Ashton N."/>
            <person name="Barbazuk W.B."/>
            <person name="Barker E."/>
            <person name="Bennetzen J."/>
            <person name="Bezanilla M."/>
            <person name="Blankenship R."/>
            <person name="Cho S.H."/>
            <person name="Dutcher S."/>
            <person name="Estelle M."/>
            <person name="Fawcett J.A."/>
            <person name="Gundlach H."/>
            <person name="Hanada K."/>
            <person name="Heyl A."/>
            <person name="Hicks K.A."/>
            <person name="Hugh J."/>
            <person name="Lohr M."/>
            <person name="Mayer K."/>
            <person name="Melkozernov A."/>
            <person name="Murata T."/>
            <person name="Nelson D."/>
            <person name="Pils B."/>
            <person name="Prigge M."/>
            <person name="Reiss B."/>
            <person name="Renner T."/>
            <person name="Rombauts S."/>
            <person name="Rushton P."/>
            <person name="Sanderfoot A."/>
            <person name="Schween G."/>
            <person name="Shiu S.-H."/>
            <person name="Stueber K."/>
            <person name="Theodoulou F.L."/>
            <person name="Tu H."/>
            <person name="Van de Peer Y."/>
            <person name="Verrier P.J."/>
            <person name="Waters E."/>
            <person name="Wood A."/>
            <person name="Yang L."/>
            <person name="Cove D."/>
            <person name="Cuming A."/>
            <person name="Hasebe M."/>
            <person name="Lucas S."/>
            <person name="Mishler D.B."/>
            <person name="Reski R."/>
            <person name="Grigoriev I."/>
            <person name="Quatrano R.S."/>
            <person name="Boore J.L."/>
        </authorList>
    </citation>
    <scope>NUCLEOTIDE SEQUENCE [LARGE SCALE GENOMIC DNA]</scope>
    <source>
        <strain evidence="2 3">cv. Gransden 2004</strain>
    </source>
</reference>
<dbReference type="InParanoid" id="A0A2K1JEI3"/>
<evidence type="ECO:0000313" key="1">
    <source>
        <dbReference type="EMBL" id="PNR39945.1"/>
    </source>
</evidence>
<reference evidence="2" key="3">
    <citation type="submission" date="2020-12" db="UniProtKB">
        <authorList>
            <consortium name="EnsemblPlants"/>
        </authorList>
    </citation>
    <scope>IDENTIFICATION</scope>
</reference>
<gene>
    <name evidence="1" type="ORF">PHYPA_020225</name>
</gene>
<name>A0A2K1JEI3_PHYPA</name>
<organism evidence="1">
    <name type="scientific">Physcomitrium patens</name>
    <name type="common">Spreading-leaved earth moss</name>
    <name type="synonym">Physcomitrella patens</name>
    <dbReference type="NCBI Taxonomy" id="3218"/>
    <lineage>
        <taxon>Eukaryota</taxon>
        <taxon>Viridiplantae</taxon>
        <taxon>Streptophyta</taxon>
        <taxon>Embryophyta</taxon>
        <taxon>Bryophyta</taxon>
        <taxon>Bryophytina</taxon>
        <taxon>Bryopsida</taxon>
        <taxon>Funariidae</taxon>
        <taxon>Funariales</taxon>
        <taxon>Funariaceae</taxon>
        <taxon>Physcomitrium</taxon>
    </lineage>
</organism>
<dbReference type="EnsemblPlants" id="Pp3c15_25570V3.2">
    <property type="protein sequence ID" value="PAC:32929053.CDS.1"/>
    <property type="gene ID" value="Pp3c15_25570"/>
</dbReference>
<evidence type="ECO:0000313" key="2">
    <source>
        <dbReference type="EnsemblPlants" id="PAC:32929052.CDS.1"/>
    </source>
</evidence>
<dbReference type="EMBL" id="ABEU02000015">
    <property type="protein sequence ID" value="PNR39945.1"/>
    <property type="molecule type" value="Genomic_DNA"/>
</dbReference>
<dbReference type="Gramene" id="Pp3c15_25570V3.2">
    <property type="protein sequence ID" value="PAC:32929053.CDS.1"/>
    <property type="gene ID" value="Pp3c15_25570"/>
</dbReference>
<protein>
    <submittedName>
        <fullName evidence="1 2">Uncharacterized protein</fullName>
    </submittedName>
</protein>
<proteinExistence type="predicted"/>